<feature type="compositionally biased region" description="Basic and acidic residues" evidence="2">
    <location>
        <begin position="16"/>
        <end position="27"/>
    </location>
</feature>
<keyword evidence="5" id="KW-1185">Reference proteome</keyword>
<dbReference type="SMART" id="SM00490">
    <property type="entry name" value="HELICc"/>
    <property type="match status" value="1"/>
</dbReference>
<dbReference type="Proteomes" id="UP000001357">
    <property type="component" value="Unassembled WGS sequence"/>
</dbReference>
<evidence type="ECO:0000259" key="3">
    <source>
        <dbReference type="PROSITE" id="PS51194"/>
    </source>
</evidence>
<dbReference type="Pfam" id="PF00271">
    <property type="entry name" value="Helicase_C"/>
    <property type="match status" value="1"/>
</dbReference>
<dbReference type="SUPFAM" id="SSF56112">
    <property type="entry name" value="Protein kinase-like (PK-like)"/>
    <property type="match status" value="1"/>
</dbReference>
<dbReference type="RefSeq" id="XP_001742484.1">
    <property type="nucleotide sequence ID" value="XM_001742432.1"/>
</dbReference>
<dbReference type="GeneID" id="5887719"/>
<name>A9UNM0_MONBE</name>
<sequence>MDDDGPSLDDGLQQLRLEEQSPERSESEQPQQASQNELARLNAQVRLAEAEARKAEAEARKAEAEAEARIAELHAEAEKVRRAEAEKARREEKRRVCTEKIKILQSVFCGLTSDHIKTLRKKMMDLADDVFDENVVDLINNETSSEAMKARFPLKVGEQQHYMTVVDCTCAGFSWQTKKSVIGKMPSIAPSQTPSLTAANQLLNCIVAELPCSHHYYAAKIVRHIDELCADSELTIDNELIENLEWAVKVERHSRLSVLQQESDISSRLSIVLRRYFGLDVVHQYSIGNQNTHVDWAGFDDSHHVVVMGECKKAPQNFNEYGGQVANELLRLRAIATRYESGKKSQGLPGQMRTEWPIVNINVVGDYVSAYLALMVSERRWDLVKPYLSQLLPALEGHSLNQDAVSGVFFLRLGCASLSNDSKQVQSILQACKDFVHQELAGLLANGTERKTRPSLPQQPFPCPFEDLHNWKLIESFGPNVQVYSDKKQRKVYKHFDYWGRTDLCSALSNCVAPANCRCPPDDKLLEKLRRLDATGTFYQKWKVTELATAVHVLSYPYVELAHPTKLEQLVQVIRQLEAIHSVDFVHGDILPRNILFCSDWDGHPAAFLIDFDLGRFLPADDANGANRALYVSNYAVKAKALKPYRHDDAYPNEAMDKEHDGFALARVMQDFLEDDDNRKELVAALEELRLDDAATLCMECELLSEFKVSVSGKATGSPHKRMRASKRVVNIDHGNVPRHLLNKHHPEGPSMDTGARSESSIPVEGIPILNAATTCQAAKALRGAGARCVEVIGEESHDASAAVVSENEQELDEQQRFKQLISSTRVMASEAEDERCPHGVHQMHPFYDSAGITLVINELKPERMVNLGHCTRQRSSIRASTPAPDPSSFLGQVLASRGPAVIDATVALRAGLDAEMTKKELVEPLTSLWLALVEVKLSLFDDDKVHFVNVFLLCTAVSKGSGILQDIRQWTTTPAGLLYVFKLFLLRRGKNESWSVSNEFRPYMQPGRLVNFLSQRKSMARTASMAEGQAGVDVEVRTDGDETLRTIVCRGIELNVEELGAALEQMRKDMTEILDKHLLLVSGLRTKYDNKYERLRLKEDRTNRVKNWWVGHGSPAETALFDHIGQTPSLRQEFIQTEHGSSGELTFREDRVRVWLSYVCRFNELALTSTHIAGGLPPRASVYQGLSYKNGVGRQRAAFFAEKQLSILTRVSKTYWLSLNEQHTFRYMDQEISTLIFMVRVRDARNHYNLLFNIAPLQAMVADGLDVLIVTTDMFVRVGSESLHGKVCFQRIRTVVMDEAHTLISDASYRDVMNEVAASVGSGGWTNIKRVALAGTLCIGDQEHLFRKLGQQVGGKVYRLETMRRDLQLRVLHGNQLNFLSHVQAIVDTQRVMRQANGKRVHMMVFCDTVNEVKLLCDQLHARGYVALPYYTDLEEKAQKDHVARWQRGECDVIVATSCLSTGVDLLTIRHVLWYGNGYIVYTLAQAFGRAGRDKQGGTAELWLPHRYQPCFLNIQASGIGRHVHSCCFFNSGSSSGVASSRSKTSSIEWHAHRYRCRYCYHSF</sequence>
<evidence type="ECO:0000313" key="4">
    <source>
        <dbReference type="EMBL" id="EDQ92722.1"/>
    </source>
</evidence>
<dbReference type="GO" id="GO:0015036">
    <property type="term" value="F:disulfide oxidoreductase activity"/>
    <property type="evidence" value="ECO:0000318"/>
    <property type="project" value="GO_Central"/>
</dbReference>
<dbReference type="InterPro" id="IPR039101">
    <property type="entry name" value="TMX2"/>
</dbReference>
<dbReference type="STRING" id="81824.A9UNM0"/>
<dbReference type="InterPro" id="IPR011009">
    <property type="entry name" value="Kinase-like_dom_sf"/>
</dbReference>
<dbReference type="EMBL" id="CH991543">
    <property type="protein sequence ID" value="EDQ92722.1"/>
    <property type="molecule type" value="Genomic_DNA"/>
</dbReference>
<keyword evidence="1" id="KW-0175">Coiled coil</keyword>
<dbReference type="KEGG" id="mbr:MONBRDRAFT_31084"/>
<organism evidence="4 5">
    <name type="scientific">Monosiga brevicollis</name>
    <name type="common">Choanoflagellate</name>
    <dbReference type="NCBI Taxonomy" id="81824"/>
    <lineage>
        <taxon>Eukaryota</taxon>
        <taxon>Choanoflagellata</taxon>
        <taxon>Craspedida</taxon>
        <taxon>Salpingoecidae</taxon>
        <taxon>Monosiga</taxon>
    </lineage>
</organism>
<dbReference type="InterPro" id="IPR027417">
    <property type="entry name" value="P-loop_NTPase"/>
</dbReference>
<feature type="region of interest" description="Disordered" evidence="2">
    <location>
        <begin position="738"/>
        <end position="759"/>
    </location>
</feature>
<dbReference type="Gene3D" id="1.10.510.10">
    <property type="entry name" value="Transferase(Phosphotransferase) domain 1"/>
    <property type="match status" value="1"/>
</dbReference>
<protein>
    <recommendedName>
        <fullName evidence="3">Helicase C-terminal domain-containing protein</fullName>
    </recommendedName>
</protein>
<dbReference type="InterPro" id="IPR001650">
    <property type="entry name" value="Helicase_C-like"/>
</dbReference>
<feature type="region of interest" description="Disordered" evidence="2">
    <location>
        <begin position="1"/>
        <end position="37"/>
    </location>
</feature>
<feature type="domain" description="Helicase C-terminal" evidence="3">
    <location>
        <begin position="1389"/>
        <end position="1529"/>
    </location>
</feature>
<dbReference type="PROSITE" id="PS51194">
    <property type="entry name" value="HELICASE_CTER"/>
    <property type="match status" value="1"/>
</dbReference>
<evidence type="ECO:0000313" key="5">
    <source>
        <dbReference type="Proteomes" id="UP000001357"/>
    </source>
</evidence>
<dbReference type="PANTHER" id="PTHR15853">
    <property type="entry name" value="THIOREDOXIN-RELATED"/>
    <property type="match status" value="1"/>
</dbReference>
<feature type="coiled-coil region" evidence="1">
    <location>
        <begin position="1050"/>
        <end position="1077"/>
    </location>
</feature>
<proteinExistence type="predicted"/>
<evidence type="ECO:0000256" key="1">
    <source>
        <dbReference type="SAM" id="Coils"/>
    </source>
</evidence>
<dbReference type="Gene3D" id="3.40.50.300">
    <property type="entry name" value="P-loop containing nucleotide triphosphate hydrolases"/>
    <property type="match status" value="1"/>
</dbReference>
<dbReference type="SUPFAM" id="SSF52540">
    <property type="entry name" value="P-loop containing nucleoside triphosphate hydrolases"/>
    <property type="match status" value="1"/>
</dbReference>
<evidence type="ECO:0000256" key="2">
    <source>
        <dbReference type="SAM" id="MobiDB-lite"/>
    </source>
</evidence>
<gene>
    <name evidence="4" type="ORF">MONBRDRAFT_31084</name>
</gene>
<dbReference type="PANTHER" id="PTHR15853:SF0">
    <property type="entry name" value="THIOREDOXIN-RELATED TRANSMEMBRANE PROTEIN 2"/>
    <property type="match status" value="1"/>
</dbReference>
<reference evidence="4 5" key="1">
    <citation type="journal article" date="2008" name="Nature">
        <title>The genome of the choanoflagellate Monosiga brevicollis and the origin of metazoans.</title>
        <authorList>
            <consortium name="JGI Sequencing"/>
            <person name="King N."/>
            <person name="Westbrook M.J."/>
            <person name="Young S.L."/>
            <person name="Kuo A."/>
            <person name="Abedin M."/>
            <person name="Chapman J."/>
            <person name="Fairclough S."/>
            <person name="Hellsten U."/>
            <person name="Isogai Y."/>
            <person name="Letunic I."/>
            <person name="Marr M."/>
            <person name="Pincus D."/>
            <person name="Putnam N."/>
            <person name="Rokas A."/>
            <person name="Wright K.J."/>
            <person name="Zuzow R."/>
            <person name="Dirks W."/>
            <person name="Good M."/>
            <person name="Goodstein D."/>
            <person name="Lemons D."/>
            <person name="Li W."/>
            <person name="Lyons J.B."/>
            <person name="Morris A."/>
            <person name="Nichols S."/>
            <person name="Richter D.J."/>
            <person name="Salamov A."/>
            <person name="Bork P."/>
            <person name="Lim W.A."/>
            <person name="Manning G."/>
            <person name="Miller W.T."/>
            <person name="McGinnis W."/>
            <person name="Shapiro H."/>
            <person name="Tjian R."/>
            <person name="Grigoriev I.V."/>
            <person name="Rokhsar D."/>
        </authorList>
    </citation>
    <scope>NUCLEOTIDE SEQUENCE [LARGE SCALE GENOMIC DNA]</scope>
    <source>
        <strain evidence="5">MX1 / ATCC 50154</strain>
    </source>
</reference>
<dbReference type="InParanoid" id="A9UNM0"/>
<accession>A9UNM0</accession>